<reference evidence="5" key="1">
    <citation type="submission" date="2022-01" db="EMBL/GenBank/DDBJ databases">
        <authorList>
            <person name="King R."/>
        </authorList>
    </citation>
    <scope>NUCLEOTIDE SEQUENCE</scope>
</reference>
<feature type="region of interest" description="Disordered" evidence="3">
    <location>
        <begin position="245"/>
        <end position="297"/>
    </location>
</feature>
<dbReference type="Pfam" id="PF00379">
    <property type="entry name" value="Chitin_bind_4"/>
    <property type="match status" value="1"/>
</dbReference>
<feature type="compositionally biased region" description="Low complexity" evidence="3">
    <location>
        <begin position="273"/>
        <end position="292"/>
    </location>
</feature>
<evidence type="ECO:0000313" key="6">
    <source>
        <dbReference type="Proteomes" id="UP001153737"/>
    </source>
</evidence>
<keyword evidence="6" id="KW-1185">Reference proteome</keyword>
<evidence type="ECO:0000256" key="3">
    <source>
        <dbReference type="SAM" id="MobiDB-lite"/>
    </source>
</evidence>
<dbReference type="GO" id="GO:0042302">
    <property type="term" value="F:structural constituent of cuticle"/>
    <property type="evidence" value="ECO:0007669"/>
    <property type="project" value="UniProtKB-UniRule"/>
</dbReference>
<dbReference type="InterPro" id="IPR000618">
    <property type="entry name" value="Insect_cuticle"/>
</dbReference>
<organism evidence="5 6">
    <name type="scientific">Phaedon cochleariae</name>
    <name type="common">Mustard beetle</name>
    <dbReference type="NCBI Taxonomy" id="80249"/>
    <lineage>
        <taxon>Eukaryota</taxon>
        <taxon>Metazoa</taxon>
        <taxon>Ecdysozoa</taxon>
        <taxon>Arthropoda</taxon>
        <taxon>Hexapoda</taxon>
        <taxon>Insecta</taxon>
        <taxon>Pterygota</taxon>
        <taxon>Neoptera</taxon>
        <taxon>Endopterygota</taxon>
        <taxon>Coleoptera</taxon>
        <taxon>Polyphaga</taxon>
        <taxon>Cucujiformia</taxon>
        <taxon>Chrysomeloidea</taxon>
        <taxon>Chrysomelidae</taxon>
        <taxon>Chrysomelinae</taxon>
        <taxon>Chrysomelini</taxon>
        <taxon>Phaedon</taxon>
    </lineage>
</organism>
<reference evidence="5" key="2">
    <citation type="submission" date="2022-10" db="EMBL/GenBank/DDBJ databases">
        <authorList>
            <consortium name="ENA_rothamsted_submissions"/>
            <consortium name="culmorum"/>
            <person name="King R."/>
        </authorList>
    </citation>
    <scope>NUCLEOTIDE SEQUENCE</scope>
</reference>
<keyword evidence="1 2" id="KW-0193">Cuticle</keyword>
<accession>A0A9N9SCB7</accession>
<dbReference type="InterPro" id="IPR051217">
    <property type="entry name" value="Insect_Cuticle_Struc_Prot"/>
</dbReference>
<dbReference type="EMBL" id="OU896716">
    <property type="protein sequence ID" value="CAG9814367.1"/>
    <property type="molecule type" value="Genomic_DNA"/>
</dbReference>
<feature type="compositionally biased region" description="Basic and acidic residues" evidence="3">
    <location>
        <begin position="317"/>
        <end position="343"/>
    </location>
</feature>
<sequence length="380" mass="42262">MVIKALSVLLLVTCAATIRVPISLRNFNEHQNTFQHFHQDSSSLVSSSVYPGQLQHQQPVQHLFFQQQPFQQSPVVQNPVHHLPSVRLSLLQQPIKSSNSRDVPVEQQIQSIQRFNHQTSPIPRLHTQASGLYTQTPKVNLQQLDIHAPAFHSINFQQVPQLQHTRQFSPSSLNTQAPKVNLQQLDIQAPASHSINFQQVPQLQQTGQFSPSSLNIQALHLQTPQVRLQHSNVLPSQAQHGYSQGLNIYAPSSTGHSQSHYSPSFVQQTAVPSGQSQSYGSSSRSASSVGNQYAPRSNGIQHEEEQAHPVYNFSYGVEDHHTGDIHSQKESRDGDHTQGEYSIVEHDGSVRIVRYSVKGNSGFNAVVERSGQKSSHSAPR</sequence>
<dbReference type="Proteomes" id="UP001153737">
    <property type="component" value="Chromosome 10"/>
</dbReference>
<dbReference type="AlphaFoldDB" id="A0A9N9SCB7"/>
<dbReference type="PANTHER" id="PTHR12236:SF95">
    <property type="entry name" value="CUTICULAR PROTEIN 76BD, ISOFORM C-RELATED"/>
    <property type="match status" value="1"/>
</dbReference>
<dbReference type="OrthoDB" id="6748312at2759"/>
<dbReference type="PANTHER" id="PTHR12236">
    <property type="entry name" value="STRUCTURAL CONTITUENT OF CUTICLE"/>
    <property type="match status" value="1"/>
</dbReference>
<proteinExistence type="predicted"/>
<feature type="chain" id="PRO_5040158914" evidence="4">
    <location>
        <begin position="18"/>
        <end position="380"/>
    </location>
</feature>
<name>A0A9N9SCB7_PHACE</name>
<dbReference type="GO" id="GO:0031012">
    <property type="term" value="C:extracellular matrix"/>
    <property type="evidence" value="ECO:0007669"/>
    <property type="project" value="TreeGrafter"/>
</dbReference>
<feature type="signal peptide" evidence="4">
    <location>
        <begin position="1"/>
        <end position="17"/>
    </location>
</feature>
<dbReference type="GO" id="GO:0005615">
    <property type="term" value="C:extracellular space"/>
    <property type="evidence" value="ECO:0007669"/>
    <property type="project" value="TreeGrafter"/>
</dbReference>
<protein>
    <submittedName>
        <fullName evidence="5">Uncharacterized protein</fullName>
    </submittedName>
</protein>
<dbReference type="PROSITE" id="PS51155">
    <property type="entry name" value="CHIT_BIND_RR_2"/>
    <property type="match status" value="1"/>
</dbReference>
<gene>
    <name evidence="5" type="ORF">PHAECO_LOCUS1485</name>
</gene>
<keyword evidence="4" id="KW-0732">Signal</keyword>
<feature type="region of interest" description="Disordered" evidence="3">
    <location>
        <begin position="316"/>
        <end position="343"/>
    </location>
</feature>
<evidence type="ECO:0000256" key="4">
    <source>
        <dbReference type="SAM" id="SignalP"/>
    </source>
</evidence>
<evidence type="ECO:0000256" key="2">
    <source>
        <dbReference type="PROSITE-ProRule" id="PRU00497"/>
    </source>
</evidence>
<evidence type="ECO:0000313" key="5">
    <source>
        <dbReference type="EMBL" id="CAG9814367.1"/>
    </source>
</evidence>
<feature type="compositionally biased region" description="Polar residues" evidence="3">
    <location>
        <begin position="245"/>
        <end position="272"/>
    </location>
</feature>
<evidence type="ECO:0000256" key="1">
    <source>
        <dbReference type="ARBA" id="ARBA00022460"/>
    </source>
</evidence>